<evidence type="ECO:0000313" key="9">
    <source>
        <dbReference type="Proteomes" id="UP000228987"/>
    </source>
</evidence>
<dbReference type="FunFam" id="2.40.50.140:FF:000006">
    <property type="entry name" value="Cold shock protein CspC"/>
    <property type="match status" value="1"/>
</dbReference>
<feature type="compositionally biased region" description="Polar residues" evidence="6">
    <location>
        <begin position="87"/>
        <end position="97"/>
    </location>
</feature>
<dbReference type="NCBIfam" id="TIGR02381">
    <property type="entry name" value="cspD"/>
    <property type="match status" value="1"/>
</dbReference>
<evidence type="ECO:0000256" key="3">
    <source>
        <dbReference type="ARBA" id="ARBA00022490"/>
    </source>
</evidence>
<evidence type="ECO:0000256" key="1">
    <source>
        <dbReference type="ARBA" id="ARBA00004496"/>
    </source>
</evidence>
<dbReference type="PROSITE" id="PS51857">
    <property type="entry name" value="CSD_2"/>
    <property type="match status" value="1"/>
</dbReference>
<dbReference type="PANTHER" id="PTHR46565">
    <property type="entry name" value="COLD SHOCK DOMAIN PROTEIN 2"/>
    <property type="match status" value="1"/>
</dbReference>
<reference evidence="9" key="1">
    <citation type="submission" date="2017-08" db="EMBL/GenBank/DDBJ databases">
        <title>A dynamic microbial community with high functional redundancy inhabits the cold, oxic subseafloor aquifer.</title>
        <authorList>
            <person name="Tully B.J."/>
            <person name="Wheat C.G."/>
            <person name="Glazer B.T."/>
            <person name="Huber J.A."/>
        </authorList>
    </citation>
    <scope>NUCLEOTIDE SEQUENCE [LARGE SCALE GENOMIC DNA]</scope>
</reference>
<dbReference type="PRINTS" id="PR00050">
    <property type="entry name" value="COLDSHOCK"/>
</dbReference>
<dbReference type="InterPro" id="IPR002059">
    <property type="entry name" value="CSP_DNA-bd"/>
</dbReference>
<sequence>MSTGQVKWFNNAKGFGFILPDDESSDLFAHYSSIGMEGYKTLKAGQMVSFDIVEGPKGLHAANIMPLDDADTPQQPAKSEDDVEQAESANIETVESTESNDENVIDEVVAVEGNVEESSDPESDSEEAVKTP</sequence>
<protein>
    <recommendedName>
        <fullName evidence="2">Cold shock-like protein CspD</fullName>
    </recommendedName>
</protein>
<feature type="region of interest" description="Disordered" evidence="6">
    <location>
        <begin position="63"/>
        <end position="132"/>
    </location>
</feature>
<comment type="caution">
    <text evidence="8">The sequence shown here is derived from an EMBL/GenBank/DDBJ whole genome shotgun (WGS) entry which is preliminary data.</text>
</comment>
<gene>
    <name evidence="8" type="primary">cspD</name>
    <name evidence="8" type="ORF">COA71_06310</name>
</gene>
<comment type="subcellular location">
    <subcellularLocation>
        <location evidence="1 5">Cytoplasm</location>
    </subcellularLocation>
</comment>
<evidence type="ECO:0000256" key="5">
    <source>
        <dbReference type="RuleBase" id="RU000408"/>
    </source>
</evidence>
<dbReference type="InterPro" id="IPR011129">
    <property type="entry name" value="CSD"/>
</dbReference>
<evidence type="ECO:0000256" key="4">
    <source>
        <dbReference type="ARBA" id="ARBA00023125"/>
    </source>
</evidence>
<evidence type="ECO:0000313" key="8">
    <source>
        <dbReference type="EMBL" id="PCJ42255.1"/>
    </source>
</evidence>
<dbReference type="GO" id="GO:0006355">
    <property type="term" value="P:regulation of DNA-templated transcription"/>
    <property type="evidence" value="ECO:0007669"/>
    <property type="project" value="InterPro"/>
</dbReference>
<dbReference type="Pfam" id="PF00313">
    <property type="entry name" value="CSD"/>
    <property type="match status" value="1"/>
</dbReference>
<dbReference type="Gene3D" id="2.40.50.140">
    <property type="entry name" value="Nucleic acid-binding proteins"/>
    <property type="match status" value="1"/>
</dbReference>
<evidence type="ECO:0000256" key="6">
    <source>
        <dbReference type="SAM" id="MobiDB-lite"/>
    </source>
</evidence>
<dbReference type="PROSITE" id="PS00352">
    <property type="entry name" value="CSD_1"/>
    <property type="match status" value="1"/>
</dbReference>
<dbReference type="InterPro" id="IPR019844">
    <property type="entry name" value="CSD_CS"/>
</dbReference>
<evidence type="ECO:0000256" key="2">
    <source>
        <dbReference type="ARBA" id="ARBA00022318"/>
    </source>
</evidence>
<dbReference type="InterPro" id="IPR012340">
    <property type="entry name" value="NA-bd_OB-fold"/>
</dbReference>
<evidence type="ECO:0000259" key="7">
    <source>
        <dbReference type="PROSITE" id="PS51857"/>
    </source>
</evidence>
<dbReference type="CDD" id="cd04458">
    <property type="entry name" value="CSP_CDS"/>
    <property type="match status" value="1"/>
</dbReference>
<accession>A0A2A5CFH8</accession>
<dbReference type="SUPFAM" id="SSF50249">
    <property type="entry name" value="Nucleic acid-binding proteins"/>
    <property type="match status" value="1"/>
</dbReference>
<name>A0A2A5CFH8_9GAMM</name>
<feature type="domain" description="CSD" evidence="7">
    <location>
        <begin position="1"/>
        <end position="66"/>
    </location>
</feature>
<dbReference type="AlphaFoldDB" id="A0A2A5CFH8"/>
<dbReference type="EMBL" id="NVWI01000003">
    <property type="protein sequence ID" value="PCJ42255.1"/>
    <property type="molecule type" value="Genomic_DNA"/>
</dbReference>
<proteinExistence type="predicted"/>
<dbReference type="Proteomes" id="UP000228987">
    <property type="component" value="Unassembled WGS sequence"/>
</dbReference>
<dbReference type="SMART" id="SM00357">
    <property type="entry name" value="CSP"/>
    <property type="match status" value="1"/>
</dbReference>
<dbReference type="InterPro" id="IPR012751">
    <property type="entry name" value="CspD"/>
</dbReference>
<dbReference type="Gene3D" id="6.20.370.130">
    <property type="match status" value="1"/>
</dbReference>
<organism evidence="8 9">
    <name type="scientific">SAR86 cluster bacterium</name>
    <dbReference type="NCBI Taxonomy" id="2030880"/>
    <lineage>
        <taxon>Bacteria</taxon>
        <taxon>Pseudomonadati</taxon>
        <taxon>Pseudomonadota</taxon>
        <taxon>Gammaproteobacteria</taxon>
        <taxon>SAR86 cluster</taxon>
    </lineage>
</organism>
<dbReference type="GO" id="GO:0003677">
    <property type="term" value="F:DNA binding"/>
    <property type="evidence" value="ECO:0007669"/>
    <property type="project" value="UniProtKB-KW"/>
</dbReference>
<keyword evidence="4" id="KW-0238">DNA-binding</keyword>
<dbReference type="PANTHER" id="PTHR46565:SF20">
    <property type="entry name" value="COLD SHOCK DOMAIN-CONTAINING PROTEIN 4"/>
    <property type="match status" value="1"/>
</dbReference>
<feature type="compositionally biased region" description="Acidic residues" evidence="6">
    <location>
        <begin position="114"/>
        <end position="126"/>
    </location>
</feature>
<dbReference type="GO" id="GO:0005829">
    <property type="term" value="C:cytosol"/>
    <property type="evidence" value="ECO:0007669"/>
    <property type="project" value="UniProtKB-ARBA"/>
</dbReference>
<keyword evidence="3" id="KW-0963">Cytoplasm</keyword>